<evidence type="ECO:0008006" key="2">
    <source>
        <dbReference type="Google" id="ProtNLM"/>
    </source>
</evidence>
<sequence>MPFFSKPTVGAACALGSCGAIGTPVALYLQRHKQPSASTETLVGSVPENIVGAPRAVKPIIFTQCSSSNIDQTSAIQLGTSGLSSVCWKSEREDSVNSNKSELAQLLSDIWKDPNQEWAEQRYGNWTNNCSSYNPKWTIFSSGDDAEKSSEEEYLGLCRENKEVKELPFLKKKVESHKTILYICSSDCWKEDQTGGDRGQIALQEEQEGRWKVINFFRESSQN</sequence>
<dbReference type="AlphaFoldDB" id="G8C3U1"/>
<dbReference type="RefSeq" id="WP_015511854.1">
    <property type="nucleotide sequence ID" value="NC_021007.1"/>
</dbReference>
<dbReference type="PATRIC" id="fig|1116213.3.peg.511"/>
<reference evidence="1" key="2">
    <citation type="submission" date="2011-11" db="EMBL/GenBank/DDBJ databases">
        <authorList>
            <person name="Barker E."/>
        </authorList>
    </citation>
    <scope>NUCLEOTIDE SEQUENCE</scope>
    <source>
        <strain evidence="1">Birmingham 1</strain>
    </source>
</reference>
<gene>
    <name evidence="1" type="ORF">MHM_04710</name>
</gene>
<name>G8C3U1_9MOLU</name>
<dbReference type="EMBL" id="HE613254">
    <property type="protein sequence ID" value="CCE66989.1"/>
    <property type="molecule type" value="Genomic_DNA"/>
</dbReference>
<evidence type="ECO:0000313" key="1">
    <source>
        <dbReference type="EMBL" id="CCE66989.1"/>
    </source>
</evidence>
<accession>G8C3U1</accession>
<protein>
    <recommendedName>
        <fullName evidence="2">Lipoprotein</fullName>
    </recommendedName>
</protein>
<organism evidence="1">
    <name type="scientific">Candidatus Mycoplasma haematominutum 'Birmingham 1'</name>
    <dbReference type="NCBI Taxonomy" id="1116213"/>
    <lineage>
        <taxon>Bacteria</taxon>
        <taxon>Bacillati</taxon>
        <taxon>Mycoplasmatota</taxon>
        <taxon>Mollicutes</taxon>
        <taxon>Mycoplasmataceae</taxon>
        <taxon>Mycoplasma</taxon>
    </lineage>
</organism>
<dbReference type="PROSITE" id="PS51257">
    <property type="entry name" value="PROKAR_LIPOPROTEIN"/>
    <property type="match status" value="1"/>
</dbReference>
<dbReference type="HOGENOM" id="CLU_107062_1_0_14"/>
<proteinExistence type="predicted"/>
<reference evidence="1" key="1">
    <citation type="submission" date="2011-11" db="EMBL/GenBank/DDBJ databases">
        <title>Complete genome sequence of Candidatus Mycoplasma haemominutum.</title>
        <authorList>
            <person name="Barker E.N."/>
            <person name="Darby A.C."/>
            <person name="Helps C.R."/>
            <person name="Peters I.R."/>
            <person name="Hughes M.A."/>
            <person name="Radford A.D."/>
            <person name="Novacco M."/>
            <person name="Boretti F."/>
            <person name="Hofmann-Lehmann R."/>
            <person name="Tasker S."/>
        </authorList>
    </citation>
    <scope>NUCLEOTIDE SEQUENCE</scope>
    <source>
        <strain evidence="1">Birmingham 1</strain>
    </source>
</reference>
<dbReference type="KEGG" id="mhb:MHM_04710"/>